<keyword evidence="1" id="KW-0812">Transmembrane</keyword>
<evidence type="ECO:0000256" key="1">
    <source>
        <dbReference type="SAM" id="Phobius"/>
    </source>
</evidence>
<dbReference type="EMBL" id="MSZS01000003">
    <property type="protein sequence ID" value="PKX96047.1"/>
    <property type="molecule type" value="Genomic_DNA"/>
</dbReference>
<dbReference type="VEuPathDB" id="FungiDB:P174DRAFT_151066"/>
<dbReference type="RefSeq" id="XP_024684642.1">
    <property type="nucleotide sequence ID" value="XM_024821166.1"/>
</dbReference>
<name>A0A2I1CEI7_ASPN1</name>
<protein>
    <submittedName>
        <fullName evidence="2">Uncharacterized protein</fullName>
    </submittedName>
</protein>
<evidence type="ECO:0000313" key="2">
    <source>
        <dbReference type="EMBL" id="PKX96047.1"/>
    </source>
</evidence>
<reference evidence="3" key="1">
    <citation type="journal article" date="2018" name="Proc. Natl. Acad. Sci. U.S.A.">
        <title>Linking secondary metabolites to gene clusters through genome sequencing of six diverse Aspergillus species.</title>
        <authorList>
            <person name="Kaerboelling I."/>
            <person name="Vesth T.C."/>
            <person name="Frisvad J.C."/>
            <person name="Nybo J.L."/>
            <person name="Theobald S."/>
            <person name="Kuo A."/>
            <person name="Bowyer P."/>
            <person name="Matsuda Y."/>
            <person name="Mondo S."/>
            <person name="Lyhne E.K."/>
            <person name="Kogle M.E."/>
            <person name="Clum A."/>
            <person name="Lipzen A."/>
            <person name="Salamov A."/>
            <person name="Ngan C.Y."/>
            <person name="Daum C."/>
            <person name="Chiniquy J."/>
            <person name="Barry K."/>
            <person name="LaButti K."/>
            <person name="Haridas S."/>
            <person name="Simmons B.A."/>
            <person name="Magnuson J.K."/>
            <person name="Mortensen U.H."/>
            <person name="Larsen T.O."/>
            <person name="Grigoriev I.V."/>
            <person name="Baker S.E."/>
            <person name="Andersen M.R."/>
        </authorList>
    </citation>
    <scope>NUCLEOTIDE SEQUENCE [LARGE SCALE GENOMIC DNA]</scope>
    <source>
        <strain evidence="3">IBT 16806</strain>
    </source>
</reference>
<dbReference type="Proteomes" id="UP000234474">
    <property type="component" value="Unassembled WGS sequence"/>
</dbReference>
<organism evidence="2 3">
    <name type="scientific">Aspergillus novofumigatus (strain IBT 16806)</name>
    <dbReference type="NCBI Taxonomy" id="1392255"/>
    <lineage>
        <taxon>Eukaryota</taxon>
        <taxon>Fungi</taxon>
        <taxon>Dikarya</taxon>
        <taxon>Ascomycota</taxon>
        <taxon>Pezizomycotina</taxon>
        <taxon>Eurotiomycetes</taxon>
        <taxon>Eurotiomycetidae</taxon>
        <taxon>Eurotiales</taxon>
        <taxon>Aspergillaceae</taxon>
        <taxon>Aspergillus</taxon>
        <taxon>Aspergillus subgen. Fumigati</taxon>
    </lineage>
</organism>
<keyword evidence="3" id="KW-1185">Reference proteome</keyword>
<sequence length="108" mass="12252">MDSLLDSFGMGTALPRLDRTTVWCIFLCSLISFHMYASLYSSSVADCQTVTSRFRLLSPSPLLEKRGFSVSLHLNLDIARLFFRDVGRLQFRSLNEARGDTIRNPDCI</sequence>
<accession>A0A2I1CEI7</accession>
<dbReference type="GeneID" id="36528492"/>
<keyword evidence="1" id="KW-0472">Membrane</keyword>
<evidence type="ECO:0000313" key="3">
    <source>
        <dbReference type="Proteomes" id="UP000234474"/>
    </source>
</evidence>
<feature type="transmembrane region" description="Helical" evidence="1">
    <location>
        <begin position="20"/>
        <end position="39"/>
    </location>
</feature>
<gene>
    <name evidence="2" type="ORF">P174DRAFT_151066</name>
</gene>
<proteinExistence type="predicted"/>
<keyword evidence="1" id="KW-1133">Transmembrane helix</keyword>
<dbReference type="AlphaFoldDB" id="A0A2I1CEI7"/>
<comment type="caution">
    <text evidence="2">The sequence shown here is derived from an EMBL/GenBank/DDBJ whole genome shotgun (WGS) entry which is preliminary data.</text>
</comment>